<keyword evidence="1" id="KW-0539">Nucleus</keyword>
<dbReference type="GO" id="GO:0005730">
    <property type="term" value="C:nucleolus"/>
    <property type="evidence" value="ECO:0007669"/>
    <property type="project" value="UniProtKB-SubCell"/>
</dbReference>
<organism evidence="3 4">
    <name type="scientific">Caerostris extrusa</name>
    <name type="common">Bark spider</name>
    <name type="synonym">Caerostris bankana</name>
    <dbReference type="NCBI Taxonomy" id="172846"/>
    <lineage>
        <taxon>Eukaryota</taxon>
        <taxon>Metazoa</taxon>
        <taxon>Ecdysozoa</taxon>
        <taxon>Arthropoda</taxon>
        <taxon>Chelicerata</taxon>
        <taxon>Arachnida</taxon>
        <taxon>Araneae</taxon>
        <taxon>Araneomorphae</taxon>
        <taxon>Entelegynae</taxon>
        <taxon>Araneoidea</taxon>
        <taxon>Araneidae</taxon>
        <taxon>Caerostris</taxon>
    </lineage>
</organism>
<keyword evidence="1" id="KW-0690">Ribosome biogenesis</keyword>
<dbReference type="GO" id="GO:0015031">
    <property type="term" value="P:protein transport"/>
    <property type="evidence" value="ECO:0007669"/>
    <property type="project" value="UniProtKB-KW"/>
</dbReference>
<dbReference type="Pfam" id="PF08158">
    <property type="entry name" value="SDA1_HEAT"/>
    <property type="match status" value="1"/>
</dbReference>
<keyword evidence="1" id="KW-0653">Protein transport</keyword>
<reference evidence="3 4" key="1">
    <citation type="submission" date="2021-06" db="EMBL/GenBank/DDBJ databases">
        <title>Caerostris extrusa draft genome.</title>
        <authorList>
            <person name="Kono N."/>
            <person name="Arakawa K."/>
        </authorList>
    </citation>
    <scope>NUCLEOTIDE SEQUENCE [LARGE SCALE GENOMIC DNA]</scope>
</reference>
<gene>
    <name evidence="3" type="primary">Sdad1</name>
    <name evidence="3" type="ORF">CEXT_131191</name>
</gene>
<dbReference type="InterPro" id="IPR012977">
    <property type="entry name" value="SDA1_N"/>
</dbReference>
<accession>A0AAV4PYI9</accession>
<dbReference type="Proteomes" id="UP001054945">
    <property type="component" value="Unassembled WGS sequence"/>
</dbReference>
<comment type="subcellular location">
    <subcellularLocation>
        <location evidence="1">Nucleus</location>
        <location evidence="1">Nucleolus</location>
    </subcellularLocation>
</comment>
<dbReference type="EMBL" id="BPLR01005450">
    <property type="protein sequence ID" value="GIY02488.1"/>
    <property type="molecule type" value="Genomic_DNA"/>
</dbReference>
<comment type="similarity">
    <text evidence="1">Belongs to the SDA1 family.</text>
</comment>
<feature type="domain" description="SDA1 N-terminal" evidence="2">
    <location>
        <begin position="115"/>
        <end position="215"/>
    </location>
</feature>
<protein>
    <recommendedName>
        <fullName evidence="1">Protein SDA1</fullName>
    </recommendedName>
</protein>
<keyword evidence="1" id="KW-0813">Transport</keyword>
<dbReference type="PANTHER" id="PTHR12730:SF0">
    <property type="entry name" value="PROTEIN SDA1 HOMOLOG"/>
    <property type="match status" value="1"/>
</dbReference>
<comment type="function">
    <text evidence="1">Required for 60S pre-ribosomal subunits export to the cytoplasm.</text>
</comment>
<dbReference type="AlphaFoldDB" id="A0AAV4PYI9"/>
<evidence type="ECO:0000256" key="1">
    <source>
        <dbReference type="RuleBase" id="RU365057"/>
    </source>
</evidence>
<name>A0AAV4PYI9_CAEEX</name>
<dbReference type="GO" id="GO:0042273">
    <property type="term" value="P:ribosomal large subunit biogenesis"/>
    <property type="evidence" value="ECO:0007669"/>
    <property type="project" value="UniProtKB-UniRule"/>
</dbReference>
<evidence type="ECO:0000259" key="2">
    <source>
        <dbReference type="Pfam" id="PF08158"/>
    </source>
</evidence>
<evidence type="ECO:0000313" key="4">
    <source>
        <dbReference type="Proteomes" id="UP001054945"/>
    </source>
</evidence>
<proteinExistence type="inferred from homology"/>
<keyword evidence="4" id="KW-1185">Reference proteome</keyword>
<dbReference type="InterPro" id="IPR027312">
    <property type="entry name" value="Sda1"/>
</dbReference>
<dbReference type="PANTHER" id="PTHR12730">
    <property type="entry name" value="HSDA/SDA1-RELATED"/>
    <property type="match status" value="1"/>
</dbReference>
<comment type="caution">
    <text evidence="3">The sequence shown here is derived from an EMBL/GenBank/DDBJ whole genome shotgun (WGS) entry which is preliminary data.</text>
</comment>
<dbReference type="GO" id="GO:0000055">
    <property type="term" value="P:ribosomal large subunit export from nucleus"/>
    <property type="evidence" value="ECO:0007669"/>
    <property type="project" value="UniProtKB-UniRule"/>
</dbReference>
<sequence>MRETTTVKFSYTLLQLQNYIKRDPESYYEEFQIQHEHFKAMLKLLNLNAQEYQEDFADMVNFLAQVSSCYKEDLKDFPEILMNMLKENGAILNPSLRHCLVKALILMRNRGILDLIQIHIISDLKKINAVHKNVKVNTTLQNFMFKMLTNEHKAAPRVSLDIMVDLYRRNIWRDAKTVNAIASACVHKDVKLLVKGHKFFLNIDEVDGEKESSSEFIDVVIHLLILLLGMSGPYCEGSKYQTLPEESKCFRRKEEILEEI</sequence>
<evidence type="ECO:0000313" key="3">
    <source>
        <dbReference type="EMBL" id="GIY02488.1"/>
    </source>
</evidence>